<protein>
    <recommendedName>
        <fullName evidence="1">SCP domain-containing protein</fullName>
    </recommendedName>
</protein>
<dbReference type="Proteomes" id="UP000707206">
    <property type="component" value="Unassembled WGS sequence"/>
</dbReference>
<dbReference type="Pfam" id="PF00188">
    <property type="entry name" value="CAP"/>
    <property type="match status" value="1"/>
</dbReference>
<dbReference type="InterPro" id="IPR014044">
    <property type="entry name" value="CAP_dom"/>
</dbReference>
<dbReference type="PROSITE" id="PS51257">
    <property type="entry name" value="PROKAR_LIPOPROTEIN"/>
    <property type="match status" value="1"/>
</dbReference>
<dbReference type="InterPro" id="IPR035940">
    <property type="entry name" value="CAP_sf"/>
</dbReference>
<name>A0A967EEJ1_9FLAO</name>
<keyword evidence="3" id="KW-1185">Reference proteome</keyword>
<evidence type="ECO:0000259" key="1">
    <source>
        <dbReference type="Pfam" id="PF00188"/>
    </source>
</evidence>
<dbReference type="RefSeq" id="WP_152574930.1">
    <property type="nucleotide sequence ID" value="NZ_VIKU02000004.1"/>
</dbReference>
<dbReference type="EMBL" id="VIKU02000004">
    <property type="protein sequence ID" value="NHF60423.1"/>
    <property type="molecule type" value="Genomic_DNA"/>
</dbReference>
<feature type="domain" description="SCP" evidence="1">
    <location>
        <begin position="105"/>
        <end position="209"/>
    </location>
</feature>
<evidence type="ECO:0000313" key="3">
    <source>
        <dbReference type="Proteomes" id="UP000707206"/>
    </source>
</evidence>
<comment type="caution">
    <text evidence="2">The sequence shown here is derived from an EMBL/GenBank/DDBJ whole genome shotgun (WGS) entry which is preliminary data.</text>
</comment>
<gene>
    <name evidence="2" type="ORF">FK220_013800</name>
</gene>
<reference evidence="2" key="2">
    <citation type="submission" date="2020-03" db="EMBL/GenBank/DDBJ databases">
        <title>Flavobacteriaceae bacterium strain TP-CH-4, a member of the family Flavobacteriaceae isolated from a deep-sea seamount.</title>
        <authorList>
            <person name="Zhang D.-C."/>
        </authorList>
    </citation>
    <scope>NUCLEOTIDE SEQUENCE</scope>
    <source>
        <strain evidence="2">TP-CH-4</strain>
    </source>
</reference>
<dbReference type="Gene3D" id="3.40.33.10">
    <property type="entry name" value="CAP"/>
    <property type="match status" value="1"/>
</dbReference>
<organism evidence="2 3">
    <name type="scientific">Pelagihabitans pacificus</name>
    <dbReference type="NCBI Taxonomy" id="2696054"/>
    <lineage>
        <taxon>Bacteria</taxon>
        <taxon>Pseudomonadati</taxon>
        <taxon>Bacteroidota</taxon>
        <taxon>Flavobacteriia</taxon>
        <taxon>Flavobacteriales</taxon>
        <taxon>Flavobacteriaceae</taxon>
        <taxon>Pelagihabitans</taxon>
    </lineage>
</organism>
<sequence length="331" mass="36091">MKTEHIVRSLFKSTFLTLLLFIVACESDTAVDEEVISQEEEIPEEGNTPGDPVENTARLAAKQLYEDYYASSKTESGDVAWTGDEPSCATGDVPQATKNKIFARLEYFRKAVGLNNTVAENATKSDKAQAAALMMHANNELDHFPPNSWKCFSPEGKEAAGKSLLTTARNAESIDSYMRDAGSSNGPVGHRRWLLWPRLQEIGIGNTSQANAIWVIGNAGSPPSDAPEFISWPPQGYSPGQFAYARWSFSIAGADFSNTQVGMKDAMGNPISLALEELDPAYGDPTIVWVPNGIQPNVSEDTLYTVTLTNVEVSGSMKDFEYEVILFDVNG</sequence>
<evidence type="ECO:0000313" key="2">
    <source>
        <dbReference type="EMBL" id="NHF60423.1"/>
    </source>
</evidence>
<proteinExistence type="predicted"/>
<accession>A0A967EEJ1</accession>
<reference evidence="2" key="1">
    <citation type="submission" date="2019-07" db="EMBL/GenBank/DDBJ databases">
        <authorList>
            <person name="De-Chao Zhang Q."/>
        </authorList>
    </citation>
    <scope>NUCLEOTIDE SEQUENCE</scope>
    <source>
        <strain evidence="2">TP-CH-4</strain>
    </source>
</reference>
<dbReference type="AlphaFoldDB" id="A0A967EEJ1"/>